<sequence length="134" mass="15531">MSKSLKDLKIFDIISAAEISRSRFFSFFGSINTILELVISEELIKCYQLISQNVIAIDSKELITVELKQLRTIYFRNNPILFDYYSNVNKLPDRYNVLKEAVALKERELYATTLASNIINLGSYQRADKSTKYE</sequence>
<protein>
    <submittedName>
        <fullName evidence="1">Uncharacterized protein</fullName>
    </submittedName>
</protein>
<keyword evidence="2" id="KW-1185">Reference proteome</keyword>
<evidence type="ECO:0000313" key="1">
    <source>
        <dbReference type="EMBL" id="MBO0340116.1"/>
    </source>
</evidence>
<dbReference type="RefSeq" id="WP_207025715.1">
    <property type="nucleotide sequence ID" value="NZ_JAFLNM010000001.1"/>
</dbReference>
<dbReference type="Gene3D" id="1.10.357.10">
    <property type="entry name" value="Tetracycline Repressor, domain 2"/>
    <property type="match status" value="1"/>
</dbReference>
<dbReference type="EMBL" id="JAFLNM010000001">
    <property type="protein sequence ID" value="MBO0340116.1"/>
    <property type="molecule type" value="Genomic_DNA"/>
</dbReference>
<name>A0ABS3FAD2_9FLAO</name>
<organism evidence="1 2">
    <name type="scientific">Flagellimonas profundi</name>
    <dbReference type="NCBI Taxonomy" id="2915620"/>
    <lineage>
        <taxon>Bacteria</taxon>
        <taxon>Pseudomonadati</taxon>
        <taxon>Bacteroidota</taxon>
        <taxon>Flavobacteriia</taxon>
        <taxon>Flavobacteriales</taxon>
        <taxon>Flavobacteriaceae</taxon>
        <taxon>Flagellimonas</taxon>
    </lineage>
</organism>
<comment type="caution">
    <text evidence="1">The sequence shown here is derived from an EMBL/GenBank/DDBJ whole genome shotgun (WGS) entry which is preliminary data.</text>
</comment>
<proteinExistence type="predicted"/>
<gene>
    <name evidence="1" type="ORF">J0654_00595</name>
</gene>
<accession>A0ABS3FAD2</accession>
<reference evidence="1 2" key="1">
    <citation type="submission" date="2021-03" db="EMBL/GenBank/DDBJ databases">
        <title>Muricauda lutimaris sp. nov. and Muricauda ruestringensis sp. nov, two marine members of the Flavobacteriaceae isolated from deep sea sediments of Western Pacific.</title>
        <authorList>
            <person name="Zhao S."/>
            <person name="Liu R."/>
        </authorList>
    </citation>
    <scope>NUCLEOTIDE SEQUENCE [LARGE SCALE GENOMIC DNA]</scope>
    <source>
        <strain evidence="1 2">BC31-3-A3</strain>
    </source>
</reference>
<evidence type="ECO:0000313" key="2">
    <source>
        <dbReference type="Proteomes" id="UP000664807"/>
    </source>
</evidence>
<dbReference type="Proteomes" id="UP000664807">
    <property type="component" value="Unassembled WGS sequence"/>
</dbReference>